<reference evidence="7" key="1">
    <citation type="submission" date="2023-04" db="EMBL/GenBank/DDBJ databases">
        <title>Complete genome sequence of Halomonas alkaliantarctica MSP3 isolated from marine sediment, Jeju Island.</title>
        <authorList>
            <person name="Park S.-J."/>
        </authorList>
    </citation>
    <scope>NUCLEOTIDE SEQUENCE</scope>
    <source>
        <strain evidence="7">MSP3</strain>
    </source>
</reference>
<evidence type="ECO:0000256" key="5">
    <source>
        <dbReference type="PROSITE-ProRule" id="PRU00335"/>
    </source>
</evidence>
<keyword evidence="8" id="KW-1185">Reference proteome</keyword>
<dbReference type="RefSeq" id="WP_280104801.1">
    <property type="nucleotide sequence ID" value="NZ_CP122961.1"/>
</dbReference>
<evidence type="ECO:0000256" key="2">
    <source>
        <dbReference type="ARBA" id="ARBA00023015"/>
    </source>
</evidence>
<evidence type="ECO:0000259" key="6">
    <source>
        <dbReference type="PROSITE" id="PS50977"/>
    </source>
</evidence>
<dbReference type="Pfam" id="PF08361">
    <property type="entry name" value="TetR_C_2"/>
    <property type="match status" value="1"/>
</dbReference>
<gene>
    <name evidence="7" type="ORF">QEN58_17120</name>
</gene>
<feature type="DNA-binding region" description="H-T-H motif" evidence="5">
    <location>
        <begin position="32"/>
        <end position="51"/>
    </location>
</feature>
<dbReference type="SUPFAM" id="SSF48498">
    <property type="entry name" value="Tetracyclin repressor-like, C-terminal domain"/>
    <property type="match status" value="1"/>
</dbReference>
<feature type="domain" description="HTH tetR-type" evidence="6">
    <location>
        <begin position="9"/>
        <end position="69"/>
    </location>
</feature>
<dbReference type="InterPro" id="IPR050109">
    <property type="entry name" value="HTH-type_TetR-like_transc_reg"/>
</dbReference>
<dbReference type="InterPro" id="IPR001647">
    <property type="entry name" value="HTH_TetR"/>
</dbReference>
<dbReference type="InterPro" id="IPR023772">
    <property type="entry name" value="DNA-bd_HTH_TetR-type_CS"/>
</dbReference>
<dbReference type="Proteomes" id="UP001179830">
    <property type="component" value="Chromosome"/>
</dbReference>
<dbReference type="PANTHER" id="PTHR30055">
    <property type="entry name" value="HTH-TYPE TRANSCRIPTIONAL REGULATOR RUTR"/>
    <property type="match status" value="1"/>
</dbReference>
<evidence type="ECO:0000256" key="1">
    <source>
        <dbReference type="ARBA" id="ARBA00022491"/>
    </source>
</evidence>
<dbReference type="EMBL" id="CP122961">
    <property type="protein sequence ID" value="WGI25033.1"/>
    <property type="molecule type" value="Genomic_DNA"/>
</dbReference>
<dbReference type="InterPro" id="IPR036271">
    <property type="entry name" value="Tet_transcr_reg_TetR-rel_C_sf"/>
</dbReference>
<accession>A0ABY8LKT2</accession>
<name>A0ABY8LKT2_9GAMM</name>
<sequence>MSRRKADAERTRETILDAAETTFLAQGVSRTTLAHIAQTAGVTRGAIYWHFEDKAALFDALLERVRVPLDEIVDEVVERLGSAPADCLREIALRSLAAISHDLPLQRAATIVLHRCEKLEEEHPRICMITRLSEHAEARVEQLFEQAQVAGTLRADLTPASARRQFHGFLIGVCFDWLQDPQQHSLADESSGIVETLMRGLFNTQTVRTCSPF</sequence>
<evidence type="ECO:0000256" key="4">
    <source>
        <dbReference type="ARBA" id="ARBA00023163"/>
    </source>
</evidence>
<evidence type="ECO:0000256" key="3">
    <source>
        <dbReference type="ARBA" id="ARBA00023125"/>
    </source>
</evidence>
<evidence type="ECO:0000313" key="8">
    <source>
        <dbReference type="Proteomes" id="UP001179830"/>
    </source>
</evidence>
<evidence type="ECO:0000313" key="7">
    <source>
        <dbReference type="EMBL" id="WGI25033.1"/>
    </source>
</evidence>
<organism evidence="7 8">
    <name type="scientific">Halomonas alkaliantarctica</name>
    <dbReference type="NCBI Taxonomy" id="232346"/>
    <lineage>
        <taxon>Bacteria</taxon>
        <taxon>Pseudomonadati</taxon>
        <taxon>Pseudomonadota</taxon>
        <taxon>Gammaproteobacteria</taxon>
        <taxon>Oceanospirillales</taxon>
        <taxon>Halomonadaceae</taxon>
        <taxon>Halomonas</taxon>
    </lineage>
</organism>
<dbReference type="PROSITE" id="PS01081">
    <property type="entry name" value="HTH_TETR_1"/>
    <property type="match status" value="1"/>
</dbReference>
<dbReference type="InterPro" id="IPR013572">
    <property type="entry name" value="Tscrpt_reg_MAATS_C"/>
</dbReference>
<keyword evidence="3 5" id="KW-0238">DNA-binding</keyword>
<keyword evidence="2" id="KW-0805">Transcription regulation</keyword>
<dbReference type="Gene3D" id="1.10.357.10">
    <property type="entry name" value="Tetracycline Repressor, domain 2"/>
    <property type="match status" value="1"/>
</dbReference>
<keyword evidence="4" id="KW-0804">Transcription</keyword>
<keyword evidence="1" id="KW-0678">Repressor</keyword>
<dbReference type="Pfam" id="PF00440">
    <property type="entry name" value="TetR_N"/>
    <property type="match status" value="1"/>
</dbReference>
<protein>
    <submittedName>
        <fullName evidence="7">TetR family transcriptional regulator</fullName>
    </submittedName>
</protein>
<dbReference type="InterPro" id="IPR009057">
    <property type="entry name" value="Homeodomain-like_sf"/>
</dbReference>
<dbReference type="PROSITE" id="PS50977">
    <property type="entry name" value="HTH_TETR_2"/>
    <property type="match status" value="1"/>
</dbReference>
<dbReference type="PANTHER" id="PTHR30055:SF240">
    <property type="entry name" value="HTH-TYPE TRANSCRIPTIONAL REGULATOR ACRR"/>
    <property type="match status" value="1"/>
</dbReference>
<dbReference type="PRINTS" id="PR00455">
    <property type="entry name" value="HTHTETR"/>
</dbReference>
<dbReference type="SUPFAM" id="SSF46689">
    <property type="entry name" value="Homeodomain-like"/>
    <property type="match status" value="1"/>
</dbReference>
<proteinExistence type="predicted"/>